<protein>
    <submittedName>
        <fullName evidence="1">Uncharacterized protein</fullName>
    </submittedName>
</protein>
<dbReference type="Proteomes" id="UP000030645">
    <property type="component" value="Unassembled WGS sequence"/>
</dbReference>
<evidence type="ECO:0000313" key="2">
    <source>
        <dbReference type="Proteomes" id="UP000030645"/>
    </source>
</evidence>
<accession>W9R1J4</accession>
<proteinExistence type="predicted"/>
<dbReference type="AlphaFoldDB" id="W9R1J4"/>
<dbReference type="EMBL" id="KE344492">
    <property type="protein sequence ID" value="EXB63786.1"/>
    <property type="molecule type" value="Genomic_DNA"/>
</dbReference>
<reference evidence="2" key="1">
    <citation type="submission" date="2013-01" db="EMBL/GenBank/DDBJ databases">
        <title>Draft Genome Sequence of a Mulberry Tree, Morus notabilis C.K. Schneid.</title>
        <authorList>
            <person name="He N."/>
            <person name="Zhao S."/>
        </authorList>
    </citation>
    <scope>NUCLEOTIDE SEQUENCE</scope>
</reference>
<evidence type="ECO:0000313" key="1">
    <source>
        <dbReference type="EMBL" id="EXB63786.1"/>
    </source>
</evidence>
<organism evidence="1 2">
    <name type="scientific">Morus notabilis</name>
    <dbReference type="NCBI Taxonomy" id="981085"/>
    <lineage>
        <taxon>Eukaryota</taxon>
        <taxon>Viridiplantae</taxon>
        <taxon>Streptophyta</taxon>
        <taxon>Embryophyta</taxon>
        <taxon>Tracheophyta</taxon>
        <taxon>Spermatophyta</taxon>
        <taxon>Magnoliopsida</taxon>
        <taxon>eudicotyledons</taxon>
        <taxon>Gunneridae</taxon>
        <taxon>Pentapetalae</taxon>
        <taxon>rosids</taxon>
        <taxon>fabids</taxon>
        <taxon>Rosales</taxon>
        <taxon>Moraceae</taxon>
        <taxon>Moreae</taxon>
        <taxon>Morus</taxon>
    </lineage>
</organism>
<name>W9R1J4_9ROSA</name>
<gene>
    <name evidence="1" type="ORF">L484_021057</name>
</gene>
<keyword evidence="2" id="KW-1185">Reference proteome</keyword>
<sequence>MANEQKEASEKRDGEKRGLGLRVILGITKISLMKTGDSRTIHSQKVTLACGRTGEGRSSLFWTHKSRLVHGGGASSLRGPVVHGARRFWAARIWNNVFTRLAPF</sequence>